<name>A0ABX3CKP8_9BACI</name>
<dbReference type="Proteomes" id="UP000180194">
    <property type="component" value="Unassembled WGS sequence"/>
</dbReference>
<evidence type="ECO:0000313" key="2">
    <source>
        <dbReference type="Proteomes" id="UP000180194"/>
    </source>
</evidence>
<proteinExistence type="predicted"/>
<dbReference type="EMBL" id="MBRJ01000055">
    <property type="protein sequence ID" value="OHX41661.1"/>
    <property type="molecule type" value="Genomic_DNA"/>
</dbReference>
<organism evidence="1 2">
    <name type="scientific">Cytobacillus oceanisediminis</name>
    <dbReference type="NCBI Taxonomy" id="665099"/>
    <lineage>
        <taxon>Bacteria</taxon>
        <taxon>Bacillati</taxon>
        <taxon>Bacillota</taxon>
        <taxon>Bacilli</taxon>
        <taxon>Bacillales</taxon>
        <taxon>Bacillaceae</taxon>
        <taxon>Cytobacillus</taxon>
    </lineage>
</organism>
<sequence>MYLKWPRLALKILRWLLVFDLKSIVSRFSDYFNKQPDSNISKLMRIFSDELQSLHQTVNRVGDWRDIDSAEGSALDDIGTNINQARGVATDEVYRILLKSKIARNLSDGSINTIIRVLSVALSVPQKEIKIQEKWNDSLDPEPAAIKLIELPLKRINEAGLDPLNFVRIVQKTVAAGVKVGAIELSGTFEFGDLSNSIDYSKGLGDVNDENIGGYLGAAYTPGTDNELPI</sequence>
<gene>
    <name evidence="1" type="ORF">BBV17_27870</name>
</gene>
<evidence type="ECO:0008006" key="3">
    <source>
        <dbReference type="Google" id="ProtNLM"/>
    </source>
</evidence>
<accession>A0ABX3CKP8</accession>
<comment type="caution">
    <text evidence="1">The sequence shown here is derived from an EMBL/GenBank/DDBJ whole genome shotgun (WGS) entry which is preliminary data.</text>
</comment>
<protein>
    <recommendedName>
        <fullName evidence="3">DUF2612 domain-containing protein</fullName>
    </recommendedName>
</protein>
<keyword evidence="2" id="KW-1185">Reference proteome</keyword>
<evidence type="ECO:0000313" key="1">
    <source>
        <dbReference type="EMBL" id="OHX41661.1"/>
    </source>
</evidence>
<reference evidence="1 2" key="1">
    <citation type="submission" date="2016-07" db="EMBL/GenBank/DDBJ databases">
        <title>Bacillus oceanisediminis whole genome.</title>
        <authorList>
            <person name="Pal Y."/>
            <person name="Verma A."/>
            <person name="Mual P."/>
            <person name="Srinivasan K."/>
        </authorList>
    </citation>
    <scope>NUCLEOTIDE SEQUENCE [LARGE SCALE GENOMIC DNA]</scope>
    <source>
        <strain evidence="1 2">Bhandara28</strain>
    </source>
</reference>